<dbReference type="KEGG" id="tce:A3L02_08050"/>
<organism evidence="2 3">
    <name type="scientific">Thermococcus celer Vu 13 = JCM 8558</name>
    <dbReference type="NCBI Taxonomy" id="1293037"/>
    <lineage>
        <taxon>Archaea</taxon>
        <taxon>Methanobacteriati</taxon>
        <taxon>Methanobacteriota</taxon>
        <taxon>Thermococci</taxon>
        <taxon>Thermococcales</taxon>
        <taxon>Thermococcaceae</taxon>
        <taxon>Thermococcus</taxon>
    </lineage>
</organism>
<gene>
    <name evidence="2" type="ORF">A3L02_08050</name>
</gene>
<sequence>MVTYGKLKIVLLVGSIVVLIIMARMGTTPRDPDVFTGVCVYSSDSFSVLSDGRISVGVYASLREGLVYRVEGRFYNGSSGLRLKPVRIEPGEPTFPLSSVRGAYWVSSGRYPYLLTPDKVRLAKVLPVEKGVIVEARGIWHGDKFYPVLYHVFGPLRRPRNGMPWLVEGTVIYGGSKAILWNGSEEVVLYLPYGTKVDIGTRVRALGIARFYSKLSLIVESPDDVAVLGYGRKVPVSEASIGDVAVGNCTVVGKGRYLSLNCTKLRLYGFDARVGDRIHFEAVRRRSSLYCMRCEVIRPREKLPNGICSFANGKFGRVSGRVEWIKVYKTGFGLANVTENGCWILLKLRKSLGVSLRVNQSVTAYGFFTTYRGAPAFEVPSGDDLCSGNC</sequence>
<dbReference type="Proteomes" id="UP000197156">
    <property type="component" value="Chromosome"/>
</dbReference>
<dbReference type="EMBL" id="CP014854">
    <property type="protein sequence ID" value="ASI99514.1"/>
    <property type="molecule type" value="Genomic_DNA"/>
</dbReference>
<reference evidence="2 3" key="1">
    <citation type="submission" date="2016-03" db="EMBL/GenBank/DDBJ databases">
        <title>Complete genome sequence of Thermococcus celer.</title>
        <authorList>
            <person name="Oger P.M."/>
        </authorList>
    </citation>
    <scope>NUCLEOTIDE SEQUENCE [LARGE SCALE GENOMIC DNA]</scope>
    <source>
        <strain evidence="2 3">Vu 13</strain>
    </source>
</reference>
<keyword evidence="3" id="KW-1185">Reference proteome</keyword>
<evidence type="ECO:0000313" key="3">
    <source>
        <dbReference type="Proteomes" id="UP000197156"/>
    </source>
</evidence>
<keyword evidence="1" id="KW-0812">Transmembrane</keyword>
<protein>
    <submittedName>
        <fullName evidence="2">Uncharacterized protein</fullName>
    </submittedName>
</protein>
<evidence type="ECO:0000256" key="1">
    <source>
        <dbReference type="SAM" id="Phobius"/>
    </source>
</evidence>
<accession>A0A218P3L3</accession>
<name>A0A218P3L3_THECE</name>
<keyword evidence="1" id="KW-0472">Membrane</keyword>
<dbReference type="OrthoDB" id="86149at2157"/>
<feature type="transmembrane region" description="Helical" evidence="1">
    <location>
        <begin position="7"/>
        <end position="26"/>
    </location>
</feature>
<dbReference type="RefSeq" id="WP_204247189.1">
    <property type="nucleotide sequence ID" value="NZ_CP014854.1"/>
</dbReference>
<keyword evidence="1" id="KW-1133">Transmembrane helix</keyword>
<evidence type="ECO:0000313" key="2">
    <source>
        <dbReference type="EMBL" id="ASI99514.1"/>
    </source>
</evidence>
<dbReference type="AlphaFoldDB" id="A0A218P3L3"/>
<proteinExistence type="predicted"/>
<dbReference type="GeneID" id="33324705"/>